<dbReference type="EMBL" id="VCIW01000013">
    <property type="protein sequence ID" value="TLS50786.1"/>
    <property type="molecule type" value="Genomic_DNA"/>
</dbReference>
<dbReference type="Proteomes" id="UP000309676">
    <property type="component" value="Unassembled WGS sequence"/>
</dbReference>
<organism evidence="1 2">
    <name type="scientific">Paenibacillus antri</name>
    <dbReference type="NCBI Taxonomy" id="2582848"/>
    <lineage>
        <taxon>Bacteria</taxon>
        <taxon>Bacillati</taxon>
        <taxon>Bacillota</taxon>
        <taxon>Bacilli</taxon>
        <taxon>Bacillales</taxon>
        <taxon>Paenibacillaceae</taxon>
        <taxon>Paenibacillus</taxon>
    </lineage>
</organism>
<evidence type="ECO:0000313" key="1">
    <source>
        <dbReference type="EMBL" id="TLS50786.1"/>
    </source>
</evidence>
<proteinExistence type="predicted"/>
<name>A0A5R9G8U3_9BACL</name>
<dbReference type="AlphaFoldDB" id="A0A5R9G8U3"/>
<reference evidence="1 2" key="1">
    <citation type="submission" date="2019-05" db="EMBL/GenBank/DDBJ databases">
        <authorList>
            <person name="Narsing Rao M.P."/>
            <person name="Li W.J."/>
        </authorList>
    </citation>
    <scope>NUCLEOTIDE SEQUENCE [LARGE SCALE GENOMIC DNA]</scope>
    <source>
        <strain evidence="1 2">SYSU_K30003</strain>
    </source>
</reference>
<gene>
    <name evidence="1" type="ORF">FE782_19000</name>
</gene>
<dbReference type="RefSeq" id="WP_138195820.1">
    <property type="nucleotide sequence ID" value="NZ_VCIW01000013.1"/>
</dbReference>
<accession>A0A5R9G8U3</accession>
<sequence>MKRRKSYSWLVPLVGAFLIAAIAAAVWFQRSEPLIDNGLTIYEDPDGNGKVYTLEIVNGSNSDIDIQSVTVNGGTVPDRIQLGITYDSNRLVQFLGEQTDPATTLMGLHDASIQPQLSAEEIRTIVARKTNSEKRTPIHYGLVVRYDQGAVQEMTIRYTYLGFAKVKRITQWFE</sequence>
<protein>
    <submittedName>
        <fullName evidence="1">Uncharacterized protein</fullName>
    </submittedName>
</protein>
<keyword evidence="2" id="KW-1185">Reference proteome</keyword>
<comment type="caution">
    <text evidence="1">The sequence shown here is derived from an EMBL/GenBank/DDBJ whole genome shotgun (WGS) entry which is preliminary data.</text>
</comment>
<dbReference type="OrthoDB" id="2615673at2"/>
<evidence type="ECO:0000313" key="2">
    <source>
        <dbReference type="Proteomes" id="UP000309676"/>
    </source>
</evidence>